<evidence type="ECO:0008006" key="2">
    <source>
        <dbReference type="Google" id="ProtNLM"/>
    </source>
</evidence>
<dbReference type="EMBL" id="VSSQ01000942">
    <property type="protein sequence ID" value="MPM03321.1"/>
    <property type="molecule type" value="Genomic_DNA"/>
</dbReference>
<sequence length="129" mass="15144">MKVLQLIIKQQYFDEILAGTKKQEFREVKPTTSSKYITYVDEKGNRYLKDSDIPDDVEVDIDVIKYDAIQFFVGYHSDRDSALVEVLNSEFEIFVDENDQEITYEYKGETYIEAQMVYSLGRVIEKSVK</sequence>
<dbReference type="AlphaFoldDB" id="A0A644WII8"/>
<reference evidence="1" key="1">
    <citation type="submission" date="2019-08" db="EMBL/GenBank/DDBJ databases">
        <authorList>
            <person name="Kucharzyk K."/>
            <person name="Murdoch R.W."/>
            <person name="Higgins S."/>
            <person name="Loffler F."/>
        </authorList>
    </citation>
    <scope>NUCLEOTIDE SEQUENCE</scope>
</reference>
<name>A0A644WII8_9ZZZZ</name>
<accession>A0A644WII8</accession>
<proteinExistence type="predicted"/>
<organism evidence="1">
    <name type="scientific">bioreactor metagenome</name>
    <dbReference type="NCBI Taxonomy" id="1076179"/>
    <lineage>
        <taxon>unclassified sequences</taxon>
        <taxon>metagenomes</taxon>
        <taxon>ecological metagenomes</taxon>
    </lineage>
</organism>
<protein>
    <recommendedName>
        <fullName evidence="2">ASCH domain-containing protein</fullName>
    </recommendedName>
</protein>
<gene>
    <name evidence="1" type="ORF">SDC9_49586</name>
</gene>
<evidence type="ECO:0000313" key="1">
    <source>
        <dbReference type="EMBL" id="MPM03321.1"/>
    </source>
</evidence>
<comment type="caution">
    <text evidence="1">The sequence shown here is derived from an EMBL/GenBank/DDBJ whole genome shotgun (WGS) entry which is preliminary data.</text>
</comment>